<dbReference type="Pfam" id="PF07254">
    <property type="entry name" value="Cpta_toxin"/>
    <property type="match status" value="1"/>
</dbReference>
<keyword evidence="2" id="KW-1185">Reference proteome</keyword>
<evidence type="ECO:0000313" key="1">
    <source>
        <dbReference type="EMBL" id="OOZ37365.1"/>
    </source>
</evidence>
<protein>
    <submittedName>
        <fullName evidence="1">Uncharacterized protein</fullName>
    </submittedName>
</protein>
<dbReference type="RefSeq" id="WP_078485974.1">
    <property type="nucleotide sequence ID" value="NZ_MPRJ01000011.1"/>
</dbReference>
<reference evidence="1 2" key="1">
    <citation type="submission" date="2016-11" db="EMBL/GenBank/DDBJ databases">
        <title>Mixed transmission modes and dynamic genome evolution in an obligate animal-bacterial symbiosis.</title>
        <authorList>
            <person name="Russell S.L."/>
            <person name="Corbett-Detig R.B."/>
            <person name="Cavanaugh C.M."/>
        </authorList>
    </citation>
    <scope>NUCLEOTIDE SEQUENCE [LARGE SCALE GENOMIC DNA]</scope>
    <source>
        <strain evidence="1">Se-Cadez</strain>
    </source>
</reference>
<dbReference type="EMBL" id="MPRJ01000011">
    <property type="protein sequence ID" value="OOZ37365.1"/>
    <property type="molecule type" value="Genomic_DNA"/>
</dbReference>
<name>A0A1T2KWZ6_9GAMM</name>
<proteinExistence type="predicted"/>
<evidence type="ECO:0000313" key="2">
    <source>
        <dbReference type="Proteomes" id="UP000190896"/>
    </source>
</evidence>
<dbReference type="Proteomes" id="UP000190896">
    <property type="component" value="Unassembled WGS sequence"/>
</dbReference>
<organism evidence="1 2">
    <name type="scientific">Solemya velesiana gill symbiont</name>
    <dbReference type="NCBI Taxonomy" id="1918948"/>
    <lineage>
        <taxon>Bacteria</taxon>
        <taxon>Pseudomonadati</taxon>
        <taxon>Pseudomonadota</taxon>
        <taxon>Gammaproteobacteria</taxon>
        <taxon>sulfur-oxidizing symbionts</taxon>
    </lineage>
</organism>
<comment type="caution">
    <text evidence="1">The sequence shown here is derived from an EMBL/GenBank/DDBJ whole genome shotgun (WGS) entry which is preliminary data.</text>
</comment>
<dbReference type="OrthoDB" id="7030636at2"/>
<gene>
    <name evidence="1" type="ORF">BOW51_02620</name>
</gene>
<dbReference type="InterPro" id="IPR009883">
    <property type="entry name" value="YgfX"/>
</dbReference>
<sequence length="129" mass="14697">MVLGCGPVILLVSAFFSWRHQIRNNQGISAIESDADGRWTLYDQNGEEDEVQLMPSTLVLPWLIIFHFRGSPSWRRQLLVPWDAADPEMLRCFRVRLLDNPQTSNQPGHSGAYRNLGTPFGEQLVGIYI</sequence>
<dbReference type="AlphaFoldDB" id="A0A1T2KWZ6"/>
<accession>A0A1T2KWZ6</accession>